<gene>
    <name evidence="2" type="ORF">METZ01_LOCUS345569</name>
</gene>
<feature type="non-terminal residue" evidence="2">
    <location>
        <position position="1"/>
    </location>
</feature>
<proteinExistence type="predicted"/>
<protein>
    <submittedName>
        <fullName evidence="2">Uncharacterized protein</fullName>
    </submittedName>
</protein>
<accession>A0A382R6B8</accession>
<organism evidence="2">
    <name type="scientific">marine metagenome</name>
    <dbReference type="NCBI Taxonomy" id="408172"/>
    <lineage>
        <taxon>unclassified sequences</taxon>
        <taxon>metagenomes</taxon>
        <taxon>ecological metagenomes</taxon>
    </lineage>
</organism>
<sequence length="124" mass="14418">KMNNRSSISKKESGQDEAMITKTETEDKIVNIVKDTMVREYVVEKVEIYFTHHKSYRAYVKVKVSKENIDAVVDEIKSDDKLVATIKTPETNNNISRKELNKIKAKKKAKKIKNIINNFWNSNK</sequence>
<dbReference type="EMBL" id="UINC01119119">
    <property type="protein sequence ID" value="SVC92715.1"/>
    <property type="molecule type" value="Genomic_DNA"/>
</dbReference>
<dbReference type="AlphaFoldDB" id="A0A382R6B8"/>
<evidence type="ECO:0000313" key="2">
    <source>
        <dbReference type="EMBL" id="SVC92715.1"/>
    </source>
</evidence>
<evidence type="ECO:0000256" key="1">
    <source>
        <dbReference type="SAM" id="MobiDB-lite"/>
    </source>
</evidence>
<name>A0A382R6B8_9ZZZZ</name>
<feature type="region of interest" description="Disordered" evidence="1">
    <location>
        <begin position="1"/>
        <end position="20"/>
    </location>
</feature>
<reference evidence="2" key="1">
    <citation type="submission" date="2018-05" db="EMBL/GenBank/DDBJ databases">
        <authorList>
            <person name="Lanie J.A."/>
            <person name="Ng W.-L."/>
            <person name="Kazmierczak K.M."/>
            <person name="Andrzejewski T.M."/>
            <person name="Davidsen T.M."/>
            <person name="Wayne K.J."/>
            <person name="Tettelin H."/>
            <person name="Glass J.I."/>
            <person name="Rusch D."/>
            <person name="Podicherti R."/>
            <person name="Tsui H.-C.T."/>
            <person name="Winkler M.E."/>
        </authorList>
    </citation>
    <scope>NUCLEOTIDE SEQUENCE</scope>
</reference>